<feature type="coiled-coil region" evidence="1">
    <location>
        <begin position="12"/>
        <end position="39"/>
    </location>
</feature>
<protein>
    <submittedName>
        <fullName evidence="3">Uncharacterized protein</fullName>
    </submittedName>
</protein>
<evidence type="ECO:0000313" key="3">
    <source>
        <dbReference type="EMBL" id="ACK82445.1"/>
    </source>
</evidence>
<dbReference type="EMBL" id="CP001298">
    <property type="protein sequence ID" value="ACK82445.1"/>
    <property type="molecule type" value="Genomic_DNA"/>
</dbReference>
<reference evidence="3 4" key="2">
    <citation type="journal article" date="2012" name="J. Bacteriol.">
        <title>Complete genome sequences of six strains of the genus Methylobacterium.</title>
        <authorList>
            <person name="Marx C.J."/>
            <person name="Bringel F."/>
            <person name="Chistoserdova L."/>
            <person name="Moulin L."/>
            <person name="Farhan Ul Haque M."/>
            <person name="Fleischman D.E."/>
            <person name="Gruffaz C."/>
            <person name="Jourand P."/>
            <person name="Knief C."/>
            <person name="Lee M.C."/>
            <person name="Muller E.E."/>
            <person name="Nadalig T."/>
            <person name="Peyraud R."/>
            <person name="Roselli S."/>
            <person name="Russ L."/>
            <person name="Goodwin L.A."/>
            <person name="Ivanova N."/>
            <person name="Kyrpides N."/>
            <person name="Lajus A."/>
            <person name="Land M.L."/>
            <person name="Medigue C."/>
            <person name="Mikhailova N."/>
            <person name="Nolan M."/>
            <person name="Woyke T."/>
            <person name="Stolyar S."/>
            <person name="Vorholt J.A."/>
            <person name="Vuilleumier S."/>
        </authorList>
    </citation>
    <scope>NUCLEOTIDE SEQUENCE [LARGE SCALE GENOMIC DNA]</scope>
    <source>
        <strain evidence="4">CM4 / NCIMB 13688</strain>
    </source>
</reference>
<dbReference type="AlphaFoldDB" id="B7KSU3"/>
<feature type="region of interest" description="Disordered" evidence="2">
    <location>
        <begin position="62"/>
        <end position="90"/>
    </location>
</feature>
<dbReference type="Proteomes" id="UP000002385">
    <property type="component" value="Chromosome"/>
</dbReference>
<evidence type="ECO:0000256" key="2">
    <source>
        <dbReference type="SAM" id="MobiDB-lite"/>
    </source>
</evidence>
<dbReference type="HOGENOM" id="CLU_2437404_0_0_5"/>
<reference evidence="4" key="1">
    <citation type="submission" date="2008-12" db="EMBL/GenBank/DDBJ databases">
        <title>Complete sequence of chromosome of Methylobacterium chloromethanicum CM4.</title>
        <authorList>
            <consortium name="US DOE Joint Genome Institute"/>
            <person name="Lucas S."/>
            <person name="Copeland A."/>
            <person name="Lapidus A."/>
            <person name="Glavina del Rio T."/>
            <person name="Dalin E."/>
            <person name="Tice H."/>
            <person name="Bruce D."/>
            <person name="Goodwin L."/>
            <person name="Pitluck S."/>
            <person name="Chertkov O."/>
            <person name="Brettin T."/>
            <person name="Detter J.C."/>
            <person name="Han C."/>
            <person name="Larimer F."/>
            <person name="Land M."/>
            <person name="Hauser L."/>
            <person name="Kyrpides N."/>
            <person name="Mikhailova N."/>
            <person name="Marx C."/>
            <person name="Richardson P."/>
        </authorList>
    </citation>
    <scope>NUCLEOTIDE SEQUENCE [LARGE SCALE GENOMIC DNA]</scope>
    <source>
        <strain evidence="4">CM4 / NCIMB 13688</strain>
    </source>
</reference>
<evidence type="ECO:0000313" key="4">
    <source>
        <dbReference type="Proteomes" id="UP000002385"/>
    </source>
</evidence>
<name>B7KSU3_METC4</name>
<accession>B7KSU3</accession>
<proteinExistence type="predicted"/>
<dbReference type="KEGG" id="mch:Mchl_1581"/>
<evidence type="ECO:0000256" key="1">
    <source>
        <dbReference type="SAM" id="Coils"/>
    </source>
</evidence>
<gene>
    <name evidence="3" type="ordered locus">Mchl_1581</name>
</gene>
<feature type="compositionally biased region" description="Low complexity" evidence="2">
    <location>
        <begin position="75"/>
        <end position="90"/>
    </location>
</feature>
<organism evidence="3 4">
    <name type="scientific">Methylorubrum extorquens (strain CM4 / NCIMB 13688)</name>
    <name type="common">Methylobacterium extorquens</name>
    <dbReference type="NCBI Taxonomy" id="440085"/>
    <lineage>
        <taxon>Bacteria</taxon>
        <taxon>Pseudomonadati</taxon>
        <taxon>Pseudomonadota</taxon>
        <taxon>Alphaproteobacteria</taxon>
        <taxon>Hyphomicrobiales</taxon>
        <taxon>Methylobacteriaceae</taxon>
        <taxon>Methylorubrum</taxon>
    </lineage>
</organism>
<dbReference type="RefSeq" id="WP_015950264.1">
    <property type="nucleotide sequence ID" value="NC_011757.1"/>
</dbReference>
<keyword evidence="1" id="KW-0175">Coiled coil</keyword>
<sequence length="90" mass="9344">MSDAPAPKTISLTEINGRIEELQAQRDGALARCAKIAGEKAEAIDLARLLKAEVDRLTSLLNDRDGPASAAAQNDPETPLAPADAAATAH</sequence>